<dbReference type="InterPro" id="IPR002885">
    <property type="entry name" value="PPR_rpt"/>
</dbReference>
<keyword evidence="1" id="KW-0677">Repeat</keyword>
<dbReference type="Pfam" id="PF13812">
    <property type="entry name" value="PPR_3"/>
    <property type="match status" value="2"/>
</dbReference>
<dbReference type="OrthoDB" id="185373at2759"/>
<dbReference type="Proteomes" id="UP000308267">
    <property type="component" value="Unassembled WGS sequence"/>
</dbReference>
<protein>
    <recommendedName>
        <fullName evidence="4">Pentacotripeptide-repeat region of PRORP domain-containing protein</fullName>
    </recommendedName>
</protein>
<sequence>MLKLLSHFPQPHRCSVMCYIVKYRDHVCGTSVGSQRFYAIRKRTRGNDRPPAPVPQPVDSSKLPIADQFGVLSAQADSGHFPLHSSLKGRAVSHVKITDEILHEPLEDQVREQGLHRSRDHPRYQRNSQLLAKHCKEGNVEAACSQFFDIMLTEERVMPSRFDAHRLLDALANSGRSADAFKVYQKLKELRISPTQATFSRLFRACAEDASVWFRENEPTFHVCTDGQLSELRRRKNSMLQRALPTEQLLEQFGGPGLQRAQMLYQELRHKGIQLTQVTYNTLLLALARGGDIQSCMATLDDMLKAAKYNSPKNPVRIDEFTISAVLSGMKPAVAKHQLAISLQQLQPSRLDLFQFMLSLWHKLISPNVELSSHIFVLLLGALKRLPQGNGNDSIIRIEPSVWTDSAVTPSFSSATSSELEVAQSELLESTKGQLIPAEANDASRNMLQPLDRTMMENVIQLDWEDASFSMKSPVNLLTPTTRAIQVVPPYNGWLPWQRLALFGGLHGFLNTVETVGNTKPEIRMFTELIGLLPPAKATSTQSNLDQWELAILDAARQRRISLDMPFYNALINRRTAVGVSAECLLVEATRMGLSPDQATWGSLARACKSVASVKQLLTSLADASSPVISNTASIPHITIRPSLVFFASLLSANRFNWDLKAFILQLMMGEQEKSNSKVPNIVVIPDRRMIASLEIEVALFRRLLSKGSIPKDGSAVDASPDTDGVPIPPFAAAAFRRFLAVYKRWLQWSFQEESPKSCDPCPQNTPDRT</sequence>
<comment type="caution">
    <text evidence="2">The sequence shown here is derived from an EMBL/GenBank/DDBJ whole genome shotgun (WGS) entry which is preliminary data.</text>
</comment>
<evidence type="ECO:0008006" key="4">
    <source>
        <dbReference type="Google" id="ProtNLM"/>
    </source>
</evidence>
<keyword evidence="3" id="KW-1185">Reference proteome</keyword>
<evidence type="ECO:0000256" key="1">
    <source>
        <dbReference type="ARBA" id="ARBA00022737"/>
    </source>
</evidence>
<organism evidence="2 3">
    <name type="scientific">Opisthorchis felineus</name>
    <dbReference type="NCBI Taxonomy" id="147828"/>
    <lineage>
        <taxon>Eukaryota</taxon>
        <taxon>Metazoa</taxon>
        <taxon>Spiralia</taxon>
        <taxon>Lophotrochozoa</taxon>
        <taxon>Platyhelminthes</taxon>
        <taxon>Trematoda</taxon>
        <taxon>Digenea</taxon>
        <taxon>Opisthorchiida</taxon>
        <taxon>Opisthorchiata</taxon>
        <taxon>Opisthorchiidae</taxon>
        <taxon>Opisthorchis</taxon>
    </lineage>
</organism>
<evidence type="ECO:0000313" key="2">
    <source>
        <dbReference type="EMBL" id="TGZ70920.1"/>
    </source>
</evidence>
<reference evidence="2 3" key="1">
    <citation type="journal article" date="2019" name="BMC Genomics">
        <title>New insights from Opisthorchis felineus genome: update on genomics of the epidemiologically important liver flukes.</title>
        <authorList>
            <person name="Ershov N.I."/>
            <person name="Mordvinov V.A."/>
            <person name="Prokhortchouk E.B."/>
            <person name="Pakharukova M.Y."/>
            <person name="Gunbin K.V."/>
            <person name="Ustyantsev K."/>
            <person name="Genaev M.A."/>
            <person name="Blinov A.G."/>
            <person name="Mazur A."/>
            <person name="Boulygina E."/>
            <person name="Tsygankova S."/>
            <person name="Khrameeva E."/>
            <person name="Chekanov N."/>
            <person name="Fan G."/>
            <person name="Xiao A."/>
            <person name="Zhang H."/>
            <person name="Xu X."/>
            <person name="Yang H."/>
            <person name="Solovyev V."/>
            <person name="Lee S.M."/>
            <person name="Liu X."/>
            <person name="Afonnikov D.A."/>
            <person name="Skryabin K.G."/>
        </authorList>
    </citation>
    <scope>NUCLEOTIDE SEQUENCE [LARGE SCALE GENOMIC DNA]</scope>
    <source>
        <strain evidence="2">AK-0245</strain>
        <tissue evidence="2">Whole organism</tissue>
    </source>
</reference>
<accession>A0A4S2M3N5</accession>
<proteinExistence type="predicted"/>
<dbReference type="AlphaFoldDB" id="A0A4S2M3N5"/>
<evidence type="ECO:0000313" key="3">
    <source>
        <dbReference type="Proteomes" id="UP000308267"/>
    </source>
</evidence>
<dbReference type="STRING" id="147828.A0A4S2M3N5"/>
<name>A0A4S2M3N5_OPIFE</name>
<dbReference type="PANTHER" id="PTHR47447:SF17">
    <property type="entry name" value="OS12G0638900 PROTEIN"/>
    <property type="match status" value="1"/>
</dbReference>
<dbReference type="PANTHER" id="PTHR47447">
    <property type="entry name" value="OS03G0856100 PROTEIN"/>
    <property type="match status" value="1"/>
</dbReference>
<dbReference type="InterPro" id="IPR011990">
    <property type="entry name" value="TPR-like_helical_dom_sf"/>
</dbReference>
<dbReference type="EMBL" id="SJOL01005018">
    <property type="protein sequence ID" value="TGZ70920.1"/>
    <property type="molecule type" value="Genomic_DNA"/>
</dbReference>
<dbReference type="Gene3D" id="1.25.40.10">
    <property type="entry name" value="Tetratricopeptide repeat domain"/>
    <property type="match status" value="2"/>
</dbReference>
<gene>
    <name evidence="2" type="ORF">CRM22_002926</name>
</gene>